<evidence type="ECO:0000313" key="2">
    <source>
        <dbReference type="Proteomes" id="UP000654075"/>
    </source>
</evidence>
<dbReference type="Proteomes" id="UP000654075">
    <property type="component" value="Unassembled WGS sequence"/>
</dbReference>
<sequence>AYQMAKTPFIRTNQGVMPNPNHRVVTDDIGWGLCALVSIAERLEVSGISTPTTMMRMLIEWHQKIMGKEYLYNGKLRGRDCSELVLLTGGDSLDLVAKAPTASSQTTWISTADEQALEPRYGNP</sequence>
<organism evidence="1 2">
    <name type="scientific">Polarella glacialis</name>
    <name type="common">Dinoflagellate</name>
    <dbReference type="NCBI Taxonomy" id="89957"/>
    <lineage>
        <taxon>Eukaryota</taxon>
        <taxon>Sar</taxon>
        <taxon>Alveolata</taxon>
        <taxon>Dinophyceae</taxon>
        <taxon>Suessiales</taxon>
        <taxon>Suessiaceae</taxon>
        <taxon>Polarella</taxon>
    </lineage>
</organism>
<proteinExistence type="predicted"/>
<dbReference type="InterPro" id="IPR008927">
    <property type="entry name" value="6-PGluconate_DH-like_C_sf"/>
</dbReference>
<protein>
    <submittedName>
        <fullName evidence="1">Uncharacterized protein</fullName>
    </submittedName>
</protein>
<dbReference type="InterPro" id="IPR051729">
    <property type="entry name" value="Opine/Lysopine_DH"/>
</dbReference>
<dbReference type="PANTHER" id="PTHR38015">
    <property type="entry name" value="BLR6086 PROTEIN"/>
    <property type="match status" value="1"/>
</dbReference>
<dbReference type="SUPFAM" id="SSF48179">
    <property type="entry name" value="6-phosphogluconate dehydrogenase C-terminal domain-like"/>
    <property type="match status" value="1"/>
</dbReference>
<reference evidence="1" key="1">
    <citation type="submission" date="2021-02" db="EMBL/GenBank/DDBJ databases">
        <authorList>
            <person name="Dougan E. K."/>
            <person name="Rhodes N."/>
            <person name="Thang M."/>
            <person name="Chan C."/>
        </authorList>
    </citation>
    <scope>NUCLEOTIDE SEQUENCE</scope>
</reference>
<gene>
    <name evidence="1" type="ORF">PGLA1383_LOCUS17458</name>
</gene>
<dbReference type="InterPro" id="IPR013328">
    <property type="entry name" value="6PGD_dom2"/>
</dbReference>
<name>A0A813EES3_POLGL</name>
<keyword evidence="2" id="KW-1185">Reference proteome</keyword>
<dbReference type="OrthoDB" id="6058913at2759"/>
<feature type="non-terminal residue" evidence="1">
    <location>
        <position position="124"/>
    </location>
</feature>
<dbReference type="EMBL" id="CAJNNV010010815">
    <property type="protein sequence ID" value="CAE8599090.1"/>
    <property type="molecule type" value="Genomic_DNA"/>
</dbReference>
<evidence type="ECO:0000313" key="1">
    <source>
        <dbReference type="EMBL" id="CAE8599090.1"/>
    </source>
</evidence>
<comment type="caution">
    <text evidence="1">The sequence shown here is derived from an EMBL/GenBank/DDBJ whole genome shotgun (WGS) entry which is preliminary data.</text>
</comment>
<dbReference type="Gene3D" id="1.10.1040.10">
    <property type="entry name" value="N-(1-d-carboxylethyl)-l-norvaline Dehydrogenase, domain 2"/>
    <property type="match status" value="1"/>
</dbReference>
<dbReference type="AlphaFoldDB" id="A0A813EES3"/>
<accession>A0A813EES3</accession>
<dbReference type="PANTHER" id="PTHR38015:SF1">
    <property type="entry name" value="OPINE DEHYDROGENASE DOMAIN-CONTAINING PROTEIN"/>
    <property type="match status" value="1"/>
</dbReference>